<proteinExistence type="predicted"/>
<accession>A0A1I1UU70</accession>
<dbReference type="SUPFAM" id="SSF58104">
    <property type="entry name" value="Methyl-accepting chemotaxis protein (MCP) signaling domain"/>
    <property type="match status" value="1"/>
</dbReference>
<reference evidence="2 3" key="1">
    <citation type="submission" date="2016-10" db="EMBL/GenBank/DDBJ databases">
        <authorList>
            <person name="Varghese N."/>
            <person name="Submissions S."/>
        </authorList>
    </citation>
    <scope>NUCLEOTIDE SEQUENCE [LARGE SCALE GENOMIC DNA]</scope>
    <source>
        <strain evidence="3">YIM D21,KCTC 23444,ACCC 10710</strain>
    </source>
</reference>
<keyword evidence="3" id="KW-1185">Reference proteome</keyword>
<dbReference type="Gene3D" id="1.10.287.950">
    <property type="entry name" value="Methyl-accepting chemotaxis protein"/>
    <property type="match status" value="1"/>
</dbReference>
<name>A0A1I1UU70_9RHOB</name>
<gene>
    <name evidence="2" type="ORF">SAMN04515678_102440</name>
</gene>
<evidence type="ECO:0000313" key="2">
    <source>
        <dbReference type="EMBL" id="SFD72413.1"/>
    </source>
</evidence>
<evidence type="ECO:0000256" key="1">
    <source>
        <dbReference type="SAM" id="MobiDB-lite"/>
    </source>
</evidence>
<protein>
    <recommendedName>
        <fullName evidence="4">Methyl-accepting chemotaxis protein</fullName>
    </recommendedName>
</protein>
<sequence length="550" mass="58187">MTRPDDPVPDIAETQRQAQHLGRTVETIFESASATVFAQLDEMRGVSALLRDIADVIGPEGQARLRASAHVAGTHLDKVQGVSGFLETVLQKLTSTGREIGDRLDRQARSMRLAGMVATNAHVVSLSLPNRDESLVTFAGDVKSILASAGSTATTVGRELSVADSHLQQVAVGIQNMTATAQTLGAVREELPGILAGLIESAGLAATLDRMSSAHGRLTAALNATVTALQTGDAARQRLDHVGAMLARSEQSGSATDQAITALATAQLAATVRDLDDAVATALPQLDAIGRELQTARQELHALAGSEIARALAETATLAGRMADGLARLEVIREETVPHMEQLASDFAHGAKTAESISNLESEMHLLGINATLMASKAGEEGRAMSEVSHQLRECTKAIGEDSAQIVSLAKLQELNAMVFTILTEQTADSATDAELRGVQDHARQLDRAVAETRARLGQKATAPLEALRTRLSAFRSEVRDSAPPCTLAPPDRLPPETLHVLGDIRATYTMQAERELHDTLFAQTGPAPNTRPALPEPAAASGELEDVFF</sequence>
<feature type="region of interest" description="Disordered" evidence="1">
    <location>
        <begin position="523"/>
        <end position="550"/>
    </location>
</feature>
<dbReference type="AlphaFoldDB" id="A0A1I1UU70"/>
<dbReference type="OrthoDB" id="9816265at2"/>
<dbReference type="EMBL" id="FOMS01000002">
    <property type="protein sequence ID" value="SFD72413.1"/>
    <property type="molecule type" value="Genomic_DNA"/>
</dbReference>
<evidence type="ECO:0008006" key="4">
    <source>
        <dbReference type="Google" id="ProtNLM"/>
    </source>
</evidence>
<dbReference type="RefSeq" id="WP_149754805.1">
    <property type="nucleotide sequence ID" value="NZ_FOMS01000002.1"/>
</dbReference>
<organism evidence="2 3">
    <name type="scientific">Roseivivax sediminis</name>
    <dbReference type="NCBI Taxonomy" id="936889"/>
    <lineage>
        <taxon>Bacteria</taxon>
        <taxon>Pseudomonadati</taxon>
        <taxon>Pseudomonadota</taxon>
        <taxon>Alphaproteobacteria</taxon>
        <taxon>Rhodobacterales</taxon>
        <taxon>Roseobacteraceae</taxon>
        <taxon>Roseivivax</taxon>
    </lineage>
</organism>
<dbReference type="Proteomes" id="UP000325289">
    <property type="component" value="Unassembled WGS sequence"/>
</dbReference>
<evidence type="ECO:0000313" key="3">
    <source>
        <dbReference type="Proteomes" id="UP000325289"/>
    </source>
</evidence>